<evidence type="ECO:0000259" key="4">
    <source>
        <dbReference type="Pfam" id="PF01321"/>
    </source>
</evidence>
<dbReference type="GO" id="GO:0046872">
    <property type="term" value="F:metal ion binding"/>
    <property type="evidence" value="ECO:0007669"/>
    <property type="project" value="UniProtKB-KW"/>
</dbReference>
<dbReference type="PROSITE" id="PS00491">
    <property type="entry name" value="PROLINE_PEPTIDASE"/>
    <property type="match status" value="1"/>
</dbReference>
<dbReference type="EMBL" id="UOEA01000023">
    <property type="protein sequence ID" value="VAV82626.1"/>
    <property type="molecule type" value="Genomic_DNA"/>
</dbReference>
<dbReference type="InterPro" id="IPR029149">
    <property type="entry name" value="Creatin/AminoP/Spt16_N"/>
</dbReference>
<dbReference type="CDD" id="cd01092">
    <property type="entry name" value="APP-like"/>
    <property type="match status" value="1"/>
</dbReference>
<dbReference type="Gene3D" id="3.90.230.10">
    <property type="entry name" value="Creatinase/methionine aminopeptidase superfamily"/>
    <property type="match status" value="1"/>
</dbReference>
<organism evidence="5">
    <name type="scientific">hydrothermal vent metagenome</name>
    <dbReference type="NCBI Taxonomy" id="652676"/>
    <lineage>
        <taxon>unclassified sequences</taxon>
        <taxon>metagenomes</taxon>
        <taxon>ecological metagenomes</taxon>
    </lineage>
</organism>
<feature type="domain" description="Peptidase M24" evidence="3">
    <location>
        <begin position="142"/>
        <end position="342"/>
    </location>
</feature>
<dbReference type="InterPro" id="IPR000994">
    <property type="entry name" value="Pept_M24"/>
</dbReference>
<evidence type="ECO:0000259" key="3">
    <source>
        <dbReference type="Pfam" id="PF00557"/>
    </source>
</evidence>
<reference evidence="5" key="1">
    <citation type="submission" date="2018-06" db="EMBL/GenBank/DDBJ databases">
        <authorList>
            <person name="Zhirakovskaya E."/>
        </authorList>
    </citation>
    <scope>NUCLEOTIDE SEQUENCE</scope>
</reference>
<keyword evidence="5" id="KW-0031">Aminopeptidase</keyword>
<dbReference type="InterPro" id="IPR000587">
    <property type="entry name" value="Creatinase_N"/>
</dbReference>
<evidence type="ECO:0000313" key="5">
    <source>
        <dbReference type="EMBL" id="VAV82626.1"/>
    </source>
</evidence>
<dbReference type="InterPro" id="IPR036005">
    <property type="entry name" value="Creatinase/aminopeptidase-like"/>
</dbReference>
<gene>
    <name evidence="5" type="ORF">MNBD_DELTA01-1663</name>
</gene>
<keyword evidence="2" id="KW-0378">Hydrolase</keyword>
<sequence length="360" mass="38710">MGALNDRVLTICRELEEHGIDGMLITDLANIRYLTGFTGSSARLFLTGKGGCLLTDSRYKLQAAAELKGRRAVRLRICKTAYGELGKIVEKGGVKKLGFEGSGVSYDAYRALKKAFKGVSFKSISGLVETRRVVKDKTELRAIRRAIAVAEKGFESVEKCSVLKMSEQELANHIEAVVKGAGAESMSFATIVASAKRSALPHAMPTGRAIKKGFLTVDMGVSLGGYKSDETRTFVVGEPTRRQREIYGVVKEAHDRAIDAVSAGVCASEVDAAARVVIKKAGYGKNFGHGTGHGVGINVHERPGVGPKSKDILEEGMVITIEPGIYIPGWGGVRIEDMVLVKGRGCEVLTDGLQELRILR</sequence>
<keyword evidence="5" id="KW-0645">Protease</keyword>
<dbReference type="Pfam" id="PF00557">
    <property type="entry name" value="Peptidase_M24"/>
    <property type="match status" value="1"/>
</dbReference>
<protein>
    <submittedName>
        <fullName evidence="5">Aminopeptidase YpdF (MP-, MA-, MS-, AP-, NP-specific)</fullName>
    </submittedName>
</protein>
<dbReference type="Pfam" id="PF01321">
    <property type="entry name" value="Creatinase_N"/>
    <property type="match status" value="1"/>
</dbReference>
<evidence type="ECO:0000256" key="1">
    <source>
        <dbReference type="ARBA" id="ARBA00022723"/>
    </source>
</evidence>
<dbReference type="AlphaFoldDB" id="A0A3B0R051"/>
<dbReference type="SUPFAM" id="SSF55920">
    <property type="entry name" value="Creatinase/aminopeptidase"/>
    <property type="match status" value="1"/>
</dbReference>
<dbReference type="Gene3D" id="3.40.350.10">
    <property type="entry name" value="Creatinase/prolidase N-terminal domain"/>
    <property type="match status" value="1"/>
</dbReference>
<dbReference type="SUPFAM" id="SSF53092">
    <property type="entry name" value="Creatinase/prolidase N-terminal domain"/>
    <property type="match status" value="1"/>
</dbReference>
<name>A0A3B0R051_9ZZZZ</name>
<keyword evidence="1" id="KW-0479">Metal-binding</keyword>
<dbReference type="InterPro" id="IPR001131">
    <property type="entry name" value="Peptidase_M24B_aminopep-P_CS"/>
</dbReference>
<dbReference type="InterPro" id="IPR050659">
    <property type="entry name" value="Peptidase_M24B"/>
</dbReference>
<dbReference type="GO" id="GO:0004177">
    <property type="term" value="F:aminopeptidase activity"/>
    <property type="evidence" value="ECO:0007669"/>
    <property type="project" value="UniProtKB-KW"/>
</dbReference>
<accession>A0A3B0R051</accession>
<proteinExistence type="predicted"/>
<dbReference type="PANTHER" id="PTHR46112:SF3">
    <property type="entry name" value="AMINOPEPTIDASE YPDF"/>
    <property type="match status" value="1"/>
</dbReference>
<dbReference type="PANTHER" id="PTHR46112">
    <property type="entry name" value="AMINOPEPTIDASE"/>
    <property type="match status" value="1"/>
</dbReference>
<evidence type="ECO:0000256" key="2">
    <source>
        <dbReference type="ARBA" id="ARBA00022801"/>
    </source>
</evidence>
<feature type="domain" description="Creatinase N-terminal" evidence="4">
    <location>
        <begin position="10"/>
        <end position="134"/>
    </location>
</feature>